<dbReference type="HOGENOM" id="CLU_020148_0_0_1"/>
<organism evidence="11">
    <name type="scientific">Oryza barthii</name>
    <dbReference type="NCBI Taxonomy" id="65489"/>
    <lineage>
        <taxon>Eukaryota</taxon>
        <taxon>Viridiplantae</taxon>
        <taxon>Streptophyta</taxon>
        <taxon>Embryophyta</taxon>
        <taxon>Tracheophyta</taxon>
        <taxon>Spermatophyta</taxon>
        <taxon>Magnoliopsida</taxon>
        <taxon>Liliopsida</taxon>
        <taxon>Poales</taxon>
        <taxon>Poaceae</taxon>
        <taxon>BOP clade</taxon>
        <taxon>Oryzoideae</taxon>
        <taxon>Oryzeae</taxon>
        <taxon>Oryzinae</taxon>
        <taxon>Oryza</taxon>
    </lineage>
</organism>
<evidence type="ECO:0000256" key="3">
    <source>
        <dbReference type="ARBA" id="ARBA00009993"/>
    </source>
</evidence>
<feature type="domain" description="KIB1-4 beta-propeller" evidence="9">
    <location>
        <begin position="497"/>
        <end position="726"/>
    </location>
</feature>
<reference evidence="11" key="2">
    <citation type="submission" date="2015-03" db="UniProtKB">
        <authorList>
            <consortium name="EnsemblPlants"/>
        </authorList>
    </citation>
    <scope>IDENTIFICATION</scope>
</reference>
<sequence length="779" mass="86245">MSSWPLIGNQSPNVGRLRDRSASEFAVDQFRHLSARVTSSMAAAAEEKNKKMIKVISSDGEAFEMTEAAASMSRILLHMIEDGCTGAGGAGITLPNVAGSALAKVIEYCTKHAIAAAEGSSSSRKAKEELKKFDVEFMEVGIDMLYDLIMAANFMGVEGLLSLAAQRTAELIKGKSPEQIREMFGIKNDHTPEEEEQIRKEREEEEEDNQGDELRRGDLRDDGGGGEHVADTLLHMIEDGCAGIPLPNVAAKPLAKIIEYCTKHAAVEGGSTAAAAAELKRFDEELIDVDTDTLYHLLMAGNLMGVEGVLELAVQRTAELIRGKSPEEIRDTFKIANDFTPEEEEEIINENAWALQGQTDIAGEVAGGIVVLAVAGDRTSSTREFGNLPSCKAPARSLMPLAQCPLPRLFQEELLHSIVPLLGSFVDILAFAGTCHSWRAAFSSYPSKSAFRTLLPPLLVRPNVRVKSPCIPSTSNGPHKLLRSCQVIDLANRNTPLRCQIPRETLQKMLFAGSSHGQLICCRSGYCLVVDVFTGAEVSPPRLPFSKDHEEIYFCGTLTAPITSPNSHLLISNRSSLFDWPVGSDSWSELKLPVNRVDQIVEFNGQLIAVIEYKLYTLQLAPKLRLKKMKTLWWDDMSECPYLRPWLVVCDGMLLIVDHYITLSFGAPVNYRPYRLDMSAKPAKWVEVKKLENWALFIGGDARSPPFAFKNPERWGGRSNCLYYAHYSQPWSLHGLGDDADAVWDPTTDDNLVFKRNWYSQLQAFWVYPSMFYSDGDGQ</sequence>
<keyword evidence="12" id="KW-1185">Reference proteome</keyword>
<dbReference type="EnsemblPlants" id="OBART06G00880.1">
    <property type="protein sequence ID" value="OBART06G00880.1"/>
    <property type="gene ID" value="OBART06G00880"/>
</dbReference>
<evidence type="ECO:0000256" key="4">
    <source>
        <dbReference type="ARBA" id="ARBA00022786"/>
    </source>
</evidence>
<dbReference type="Pfam" id="PF03478">
    <property type="entry name" value="Beta-prop_KIB1-4"/>
    <property type="match status" value="1"/>
</dbReference>
<evidence type="ECO:0000256" key="2">
    <source>
        <dbReference type="ARBA" id="ARBA00004906"/>
    </source>
</evidence>
<dbReference type="Proteomes" id="UP000026960">
    <property type="component" value="Chromosome 6"/>
</dbReference>
<comment type="pathway">
    <text evidence="2">Protein modification; protein ubiquitination.</text>
</comment>
<keyword evidence="5" id="KW-0539">Nucleus</keyword>
<evidence type="ECO:0000313" key="12">
    <source>
        <dbReference type="Proteomes" id="UP000026960"/>
    </source>
</evidence>
<name>A0A0D3GC09_9ORYZ</name>
<comment type="subcellular location">
    <subcellularLocation>
        <location evidence="1">Nucleus</location>
    </subcellularLocation>
</comment>
<feature type="domain" description="SKP1 component dimerisation" evidence="8">
    <location>
        <begin position="159"/>
        <end position="203"/>
    </location>
</feature>
<dbReference type="CDD" id="cd18322">
    <property type="entry name" value="BTB_POZ_SKP1"/>
    <property type="match status" value="1"/>
</dbReference>
<protein>
    <recommendedName>
        <fullName evidence="13">SKP1 component dimerisation domain-containing protein</fullName>
    </recommendedName>
</protein>
<evidence type="ECO:0000259" key="8">
    <source>
        <dbReference type="Pfam" id="PF01466"/>
    </source>
</evidence>
<dbReference type="SUPFAM" id="SSF81382">
    <property type="entry name" value="Skp1 dimerisation domain-like"/>
    <property type="match status" value="2"/>
</dbReference>
<evidence type="ECO:0008006" key="13">
    <source>
        <dbReference type="Google" id="ProtNLM"/>
    </source>
</evidence>
<dbReference type="InterPro" id="IPR005174">
    <property type="entry name" value="KIB1-4_b-propeller"/>
</dbReference>
<dbReference type="Pfam" id="PF03931">
    <property type="entry name" value="Skp1_POZ"/>
    <property type="match status" value="2"/>
</dbReference>
<dbReference type="SMART" id="SM00512">
    <property type="entry name" value="Skp1"/>
    <property type="match status" value="2"/>
</dbReference>
<dbReference type="Gene3D" id="3.30.710.10">
    <property type="entry name" value="Potassium Channel Kv1.1, Chain A"/>
    <property type="match status" value="2"/>
</dbReference>
<dbReference type="PANTHER" id="PTHR33800">
    <property type="entry name" value="OS06G0113600 PROTEIN"/>
    <property type="match status" value="1"/>
</dbReference>
<evidence type="ECO:0000259" key="9">
    <source>
        <dbReference type="Pfam" id="PF03478"/>
    </source>
</evidence>
<evidence type="ECO:0000259" key="10">
    <source>
        <dbReference type="Pfam" id="PF03931"/>
    </source>
</evidence>
<dbReference type="FunFam" id="3.30.710.10:FF:000170">
    <property type="entry name" value="SKP1-like protein 5"/>
    <property type="match status" value="1"/>
</dbReference>
<evidence type="ECO:0000256" key="1">
    <source>
        <dbReference type="ARBA" id="ARBA00004123"/>
    </source>
</evidence>
<dbReference type="STRING" id="65489.A0A0D3GC09"/>
<dbReference type="eggNOG" id="KOG1724">
    <property type="taxonomic scope" value="Eukaryota"/>
</dbReference>
<comment type="similarity">
    <text evidence="3">Belongs to the SKP1 family.</text>
</comment>
<accession>A0A0D3GC09</accession>
<keyword evidence="4" id="KW-0833">Ubl conjugation pathway</keyword>
<dbReference type="InterPro" id="IPR001232">
    <property type="entry name" value="SKP1-like"/>
</dbReference>
<feature type="region of interest" description="Disordered" evidence="7">
    <location>
        <begin position="184"/>
        <end position="225"/>
    </location>
</feature>
<proteinExistence type="inferred from homology"/>
<feature type="compositionally biased region" description="Basic and acidic residues" evidence="7">
    <location>
        <begin position="187"/>
        <end position="202"/>
    </location>
</feature>
<feature type="domain" description="SKP1 component POZ" evidence="10">
    <location>
        <begin position="232"/>
        <end position="265"/>
    </location>
</feature>
<feature type="domain" description="SKP1 component dimerisation" evidence="8">
    <location>
        <begin position="309"/>
        <end position="354"/>
    </location>
</feature>
<evidence type="ECO:0000313" key="11">
    <source>
        <dbReference type="EnsemblPlants" id="OBART06G00880.1"/>
    </source>
</evidence>
<dbReference type="PaxDb" id="65489-OBART06G00880.1"/>
<dbReference type="InterPro" id="IPR011333">
    <property type="entry name" value="SKP1/BTB/POZ_sf"/>
</dbReference>
<evidence type="ECO:0000256" key="6">
    <source>
        <dbReference type="ARBA" id="ARBA00054396"/>
    </source>
</evidence>
<reference evidence="11" key="1">
    <citation type="journal article" date="2009" name="Rice">
        <title>De Novo Next Generation Sequencing of Plant Genomes.</title>
        <authorList>
            <person name="Rounsley S."/>
            <person name="Marri P.R."/>
            <person name="Yu Y."/>
            <person name="He R."/>
            <person name="Sisneros N."/>
            <person name="Goicoechea J.L."/>
            <person name="Lee S.J."/>
            <person name="Angelova A."/>
            <person name="Kudrna D."/>
            <person name="Luo M."/>
            <person name="Affourtit J."/>
            <person name="Desany B."/>
            <person name="Knight J."/>
            <person name="Niazi F."/>
            <person name="Egholm M."/>
            <person name="Wing R.A."/>
        </authorList>
    </citation>
    <scope>NUCLEOTIDE SEQUENCE [LARGE SCALE GENOMIC DNA]</scope>
    <source>
        <strain evidence="11">cv. IRGC 105608</strain>
    </source>
</reference>
<dbReference type="AlphaFoldDB" id="A0A0D3GC09"/>
<feature type="domain" description="SKP1 component POZ" evidence="10">
    <location>
        <begin position="51"/>
        <end position="112"/>
    </location>
</feature>
<dbReference type="GO" id="GO:0005634">
    <property type="term" value="C:nucleus"/>
    <property type="evidence" value="ECO:0007669"/>
    <property type="project" value="UniProtKB-SubCell"/>
</dbReference>
<dbReference type="Gramene" id="OBART06G00880.1">
    <property type="protein sequence ID" value="OBART06G00880.1"/>
    <property type="gene ID" value="OBART06G00880"/>
</dbReference>
<dbReference type="InterPro" id="IPR016073">
    <property type="entry name" value="Skp1_comp_POZ"/>
</dbReference>
<comment type="function">
    <text evidence="6">Involved in ubiquitination and subsequent proteasomal degradation of target proteins. Together with CUL1, RBX1 and a F-box protein, it forms a SCF E3 ubiquitin ligase complex. The functional specificity of this complex depends on the type of F-box protein. In the SCF complex, it serves as an adapter that links the F-box protein to CUL1.</text>
</comment>
<dbReference type="InterPro" id="IPR036296">
    <property type="entry name" value="SKP1-like_dim_sf"/>
</dbReference>
<dbReference type="SUPFAM" id="SSF54695">
    <property type="entry name" value="POZ domain"/>
    <property type="match status" value="1"/>
</dbReference>
<dbReference type="GO" id="GO:0006511">
    <property type="term" value="P:ubiquitin-dependent protein catabolic process"/>
    <property type="evidence" value="ECO:0007669"/>
    <property type="project" value="InterPro"/>
</dbReference>
<evidence type="ECO:0000256" key="7">
    <source>
        <dbReference type="SAM" id="MobiDB-lite"/>
    </source>
</evidence>
<feature type="compositionally biased region" description="Basic and acidic residues" evidence="7">
    <location>
        <begin position="212"/>
        <end position="225"/>
    </location>
</feature>
<dbReference type="Pfam" id="PF01466">
    <property type="entry name" value="Skp1"/>
    <property type="match status" value="2"/>
</dbReference>
<dbReference type="PANTHER" id="PTHR33800:SF3">
    <property type="entry name" value="OS06G0111200 PROTEIN"/>
    <property type="match status" value="1"/>
</dbReference>
<dbReference type="GO" id="GO:0009867">
    <property type="term" value="P:jasmonic acid mediated signaling pathway"/>
    <property type="evidence" value="ECO:0007669"/>
    <property type="project" value="UniProtKB-ARBA"/>
</dbReference>
<dbReference type="InterPro" id="IPR016072">
    <property type="entry name" value="Skp1_comp_dimer"/>
</dbReference>
<evidence type="ECO:0000256" key="5">
    <source>
        <dbReference type="ARBA" id="ARBA00023242"/>
    </source>
</evidence>